<protein>
    <recommendedName>
        <fullName evidence="1">DUF8039 domain-containing protein</fullName>
    </recommendedName>
</protein>
<dbReference type="InterPro" id="IPR058352">
    <property type="entry name" value="DUF8039"/>
</dbReference>
<dbReference type="PANTHER" id="PTHR33018">
    <property type="entry name" value="OS10G0338966 PROTEIN-RELATED"/>
    <property type="match status" value="1"/>
</dbReference>
<accession>J3NDB1</accession>
<name>J3NDB1_ORYBR</name>
<organism evidence="2">
    <name type="scientific">Oryza brachyantha</name>
    <name type="common">malo sina</name>
    <dbReference type="NCBI Taxonomy" id="4533"/>
    <lineage>
        <taxon>Eukaryota</taxon>
        <taxon>Viridiplantae</taxon>
        <taxon>Streptophyta</taxon>
        <taxon>Embryophyta</taxon>
        <taxon>Tracheophyta</taxon>
        <taxon>Spermatophyta</taxon>
        <taxon>Magnoliopsida</taxon>
        <taxon>Liliopsida</taxon>
        <taxon>Poales</taxon>
        <taxon>Poaceae</taxon>
        <taxon>BOP clade</taxon>
        <taxon>Oryzoideae</taxon>
        <taxon>Oryzeae</taxon>
        <taxon>Oryzinae</taxon>
        <taxon>Oryza</taxon>
    </lineage>
</organism>
<dbReference type="Proteomes" id="UP000006038">
    <property type="component" value="Chromosome 12"/>
</dbReference>
<keyword evidence="3" id="KW-1185">Reference proteome</keyword>
<dbReference type="PANTHER" id="PTHR33018:SF30">
    <property type="entry name" value="OS02G0502850 PROTEIN"/>
    <property type="match status" value="1"/>
</dbReference>
<dbReference type="Pfam" id="PF26133">
    <property type="entry name" value="DUF8039"/>
    <property type="match status" value="1"/>
</dbReference>
<evidence type="ECO:0000313" key="2">
    <source>
        <dbReference type="EnsemblPlants" id="OB12G19690.1"/>
    </source>
</evidence>
<dbReference type="Gramene" id="OB12G19690.1">
    <property type="protein sequence ID" value="OB12G19690.1"/>
    <property type="gene ID" value="OB12G19690"/>
</dbReference>
<evidence type="ECO:0000259" key="1">
    <source>
        <dbReference type="Pfam" id="PF26133"/>
    </source>
</evidence>
<evidence type="ECO:0000313" key="3">
    <source>
        <dbReference type="Proteomes" id="UP000006038"/>
    </source>
</evidence>
<dbReference type="AlphaFoldDB" id="J3NDB1"/>
<sequence>MSDNQEITTSAARECIGILYKSFKEVPDEEKELAWERLKNKFDYPPEAGLALKQQALIKINSSWKKVQINVGTGGDIRKANTWTKEDEAARRSRAPVLFADLEEERARNWARARVKQNPDGTVMFPNQADANVYRQMQHFAVSDQSSQSPQVDVSPTGLPSSYASTGMDAQNHVVPSAVDHMNEDTAPCVLQVRVTAKFSSDAAEGLVFKPSETIRVHGAQLLNGHAKVQVDRVLDGWVTFPLENPPNVEIVTLGAAKGTYIQWPKCDIIIRMKTRPPIPPPKDMPPPTEPNVEASIVQALTDPHFGCGPAL</sequence>
<reference evidence="2" key="1">
    <citation type="journal article" date="2013" name="Nat. Commun.">
        <title>Whole-genome sequencing of Oryza brachyantha reveals mechanisms underlying Oryza genome evolution.</title>
        <authorList>
            <person name="Chen J."/>
            <person name="Huang Q."/>
            <person name="Gao D."/>
            <person name="Wang J."/>
            <person name="Lang Y."/>
            <person name="Liu T."/>
            <person name="Li B."/>
            <person name="Bai Z."/>
            <person name="Luis Goicoechea J."/>
            <person name="Liang C."/>
            <person name="Chen C."/>
            <person name="Zhang W."/>
            <person name="Sun S."/>
            <person name="Liao Y."/>
            <person name="Zhang X."/>
            <person name="Yang L."/>
            <person name="Song C."/>
            <person name="Wang M."/>
            <person name="Shi J."/>
            <person name="Liu G."/>
            <person name="Liu J."/>
            <person name="Zhou H."/>
            <person name="Zhou W."/>
            <person name="Yu Q."/>
            <person name="An N."/>
            <person name="Chen Y."/>
            <person name="Cai Q."/>
            <person name="Wang B."/>
            <person name="Liu B."/>
            <person name="Min J."/>
            <person name="Huang Y."/>
            <person name="Wu H."/>
            <person name="Li Z."/>
            <person name="Zhang Y."/>
            <person name="Yin Y."/>
            <person name="Song W."/>
            <person name="Jiang J."/>
            <person name="Jackson S.A."/>
            <person name="Wing R.A."/>
            <person name="Wang J."/>
            <person name="Chen M."/>
        </authorList>
    </citation>
    <scope>NUCLEOTIDE SEQUENCE [LARGE SCALE GENOMIC DNA]</scope>
    <source>
        <strain evidence="2">cv. IRGC 101232</strain>
    </source>
</reference>
<dbReference type="HOGENOM" id="CLU_892479_0_0_1"/>
<feature type="domain" description="DUF8039" evidence="1">
    <location>
        <begin position="178"/>
        <end position="271"/>
    </location>
</feature>
<reference evidence="2" key="2">
    <citation type="submission" date="2013-04" db="UniProtKB">
        <authorList>
            <consortium name="EnsemblPlants"/>
        </authorList>
    </citation>
    <scope>IDENTIFICATION</scope>
</reference>
<dbReference type="EnsemblPlants" id="OB12G19690.1">
    <property type="protein sequence ID" value="OB12G19690.1"/>
    <property type="gene ID" value="OB12G19690"/>
</dbReference>
<proteinExistence type="predicted"/>